<dbReference type="SUPFAM" id="SSF55874">
    <property type="entry name" value="ATPase domain of HSP90 chaperone/DNA topoisomerase II/histidine kinase"/>
    <property type="match status" value="1"/>
</dbReference>
<feature type="region of interest" description="Disordered" evidence="7">
    <location>
        <begin position="313"/>
        <end position="332"/>
    </location>
</feature>
<evidence type="ECO:0000256" key="1">
    <source>
        <dbReference type="ARBA" id="ARBA00000085"/>
    </source>
</evidence>
<dbReference type="Pfam" id="PF00072">
    <property type="entry name" value="Response_reg"/>
    <property type="match status" value="1"/>
</dbReference>
<feature type="compositionally biased region" description="Basic and acidic residues" evidence="7">
    <location>
        <begin position="315"/>
        <end position="325"/>
    </location>
</feature>
<dbReference type="CDD" id="cd17546">
    <property type="entry name" value="REC_hyHK_CKI1_RcsC-like"/>
    <property type="match status" value="1"/>
</dbReference>
<dbReference type="GO" id="GO:0009927">
    <property type="term" value="F:histidine phosphotransfer kinase activity"/>
    <property type="evidence" value="ECO:0007669"/>
    <property type="project" value="TreeGrafter"/>
</dbReference>
<sequence>MAKDNNGDKPFYHPWLETFHTDSVPQTIEKNTQIPRQDGHIPQSSKDRSLTAFAQLGALRLNAKRGLVTLIDTKTQYVLAEATRSLSLMDDARHEPGDELWLGNSRLPRSQGVSEDALMATDHTARGPKDEEFTAPALVVQDLATHPRYKDRKYAGAGISFYAGVPIITSRGHTIGVYNITDNKSRDGLQAEELRFMTDMAALVVQHLDTIRNERARARGERLIQGIGTFIEGDPIDASLSLESPSPYFETDPLAAAGQKLPARPGMAAKQSSGSFKGLTVEDSNAIGREQHATAHGGEPIHYSTRSILPPVQKEPVENHDDPYKAKQKPRSQHALIFDRAAKIMRKCLGADGVAFLDASSANLSKGTARRESKQSQSTVVRHSSTADAKRDTNSKTQSAITPEGDLPKGTIGVTATAQRSSESLPEQRQMSELIAIALKDTNNDLSLEISEHDLRKLVRRQPQGKCYAFDEDGKPARGSDDEQALAAVKRKDMKRNALLAALPEARTIVFLPLWDYANQRWNAAGVMWSSSPAKMMNVQQDTSYLRAFANSVMNEITRLNLSVSDAAKSTFLANISHELRSPLHGILGSIEFLHDTALDDFQSSMVISVETCGKTLLDTVNHVLDFAKLNNLAKKEGKMSKGFVSDKSHQPLTSTFDLATVVEEAVEAVYSGQVFRAANQDALAGQGPSLSSSDKVMATRRQHKEAIAAGQAIGSTAVRLTLNLDDGTNWHVTSQPGAIRRIVMNLLGNSLKYTEKGSINVAMEIDSSRNREQEAGLLHAIITVTDTGKGMSDDFVRNHAFTAFSQEDSLASGTGLGLSIIRSIVDSLGGKIDLRSQKGLGTEVKVWLSLPSADDPDSGVSGKNIVRQVAEETMDMSLCILKPPIHKDDEEKAFSEKSLTALRDMPTVESSVNRLMNQWFSMKVFTAPNMNGVEEADFFVYPEPPSIEYLLNEHGEHGGEGEIPVIILCQNAFQASALRAAGIHHLTEIGRIIEVVAQPVGPQKLAKVLHRCLQRYKMLDRTTQALSSNHVKLAVRKTDPTNGSTSGDGTSSPEATPSKPRRPSPSPQQAPQPKIDPSLPSVLVVDDNHINLQLMVAFVRKIKHAYESAVDGDQAVEAYKRSARDPETDEPSSSAPKRFKYILMDINMPKKDGITATKEIRQWEKEHRIEPPAKIFALTGYGEPDSHNWVSEAGFDRLLSKPIKFSDLGSFLE</sequence>
<dbReference type="SUPFAM" id="SSF55781">
    <property type="entry name" value="GAF domain-like"/>
    <property type="match status" value="1"/>
</dbReference>
<feature type="compositionally biased region" description="Polar residues" evidence="7">
    <location>
        <begin position="375"/>
        <end position="387"/>
    </location>
</feature>
<dbReference type="Proteomes" id="UP000038010">
    <property type="component" value="Unassembled WGS sequence"/>
</dbReference>
<dbReference type="InterPro" id="IPR029016">
    <property type="entry name" value="GAF-like_dom_sf"/>
</dbReference>
<feature type="domain" description="Response regulatory" evidence="9">
    <location>
        <begin position="1082"/>
        <end position="1214"/>
    </location>
</feature>
<dbReference type="InterPro" id="IPR003594">
    <property type="entry name" value="HATPase_dom"/>
</dbReference>
<proteinExistence type="predicted"/>
<dbReference type="OrthoDB" id="303614at2759"/>
<dbReference type="FunFam" id="1.10.287.130:FF:000023">
    <property type="entry name" value="Sensor histidine kinase/response regulator, putative"/>
    <property type="match status" value="1"/>
</dbReference>
<evidence type="ECO:0000313" key="11">
    <source>
        <dbReference type="Proteomes" id="UP000038010"/>
    </source>
</evidence>
<evidence type="ECO:0000256" key="5">
    <source>
        <dbReference type="ARBA" id="ARBA00022777"/>
    </source>
</evidence>
<organism evidence="10 11">
    <name type="scientific">Cyphellophora attinorum</name>
    <dbReference type="NCBI Taxonomy" id="1664694"/>
    <lineage>
        <taxon>Eukaryota</taxon>
        <taxon>Fungi</taxon>
        <taxon>Dikarya</taxon>
        <taxon>Ascomycota</taxon>
        <taxon>Pezizomycotina</taxon>
        <taxon>Eurotiomycetes</taxon>
        <taxon>Chaetothyriomycetidae</taxon>
        <taxon>Chaetothyriales</taxon>
        <taxon>Cyphellophoraceae</taxon>
        <taxon>Cyphellophora</taxon>
    </lineage>
</organism>
<dbReference type="Gene3D" id="1.10.287.130">
    <property type="match status" value="1"/>
</dbReference>
<dbReference type="GO" id="GO:0000155">
    <property type="term" value="F:phosphorelay sensor kinase activity"/>
    <property type="evidence" value="ECO:0007669"/>
    <property type="project" value="InterPro"/>
</dbReference>
<dbReference type="PANTHER" id="PTHR43047:SF72">
    <property type="entry name" value="OSMOSENSING HISTIDINE PROTEIN KINASE SLN1"/>
    <property type="match status" value="1"/>
</dbReference>
<dbReference type="Pfam" id="PF00512">
    <property type="entry name" value="HisKA"/>
    <property type="match status" value="1"/>
</dbReference>
<dbReference type="Gene3D" id="3.40.50.2300">
    <property type="match status" value="1"/>
</dbReference>
<dbReference type="GO" id="GO:0005886">
    <property type="term" value="C:plasma membrane"/>
    <property type="evidence" value="ECO:0007669"/>
    <property type="project" value="TreeGrafter"/>
</dbReference>
<evidence type="ECO:0000313" key="10">
    <source>
        <dbReference type="EMBL" id="KPI44031.1"/>
    </source>
</evidence>
<keyword evidence="3 6" id="KW-0597">Phosphoprotein</keyword>
<dbReference type="InterPro" id="IPR003661">
    <property type="entry name" value="HisK_dim/P_dom"/>
</dbReference>
<gene>
    <name evidence="10" type="ORF">AB675_6582</name>
</gene>
<keyword evidence="5" id="KW-0418">Kinase</keyword>
<protein>
    <recommendedName>
        <fullName evidence="2">histidine kinase</fullName>
        <ecNumber evidence="2">2.7.13.3</ecNumber>
    </recommendedName>
</protein>
<dbReference type="PROSITE" id="PS50110">
    <property type="entry name" value="RESPONSE_REGULATORY"/>
    <property type="match status" value="1"/>
</dbReference>
<dbReference type="GeneID" id="28738763"/>
<dbReference type="CDD" id="cd00082">
    <property type="entry name" value="HisKA"/>
    <property type="match status" value="1"/>
</dbReference>
<dbReference type="PROSITE" id="PS50109">
    <property type="entry name" value="HIS_KIN"/>
    <property type="match status" value="1"/>
</dbReference>
<dbReference type="InterPro" id="IPR004358">
    <property type="entry name" value="Sig_transdc_His_kin-like_C"/>
</dbReference>
<dbReference type="AlphaFoldDB" id="A0A0N0NQL0"/>
<evidence type="ECO:0000256" key="6">
    <source>
        <dbReference type="PROSITE-ProRule" id="PRU00169"/>
    </source>
</evidence>
<feature type="region of interest" description="Disordered" evidence="7">
    <location>
        <begin position="366"/>
        <end position="412"/>
    </location>
</feature>
<keyword evidence="4" id="KW-0808">Transferase</keyword>
<dbReference type="InterPro" id="IPR011006">
    <property type="entry name" value="CheY-like_superfamily"/>
</dbReference>
<dbReference type="FunFam" id="3.30.450.40:FF:000083">
    <property type="entry name" value="Sensor histidine kinase/response regulator, putative (AFU_orthologue AFUA_4G00660)"/>
    <property type="match status" value="1"/>
</dbReference>
<dbReference type="SUPFAM" id="SSF52172">
    <property type="entry name" value="CheY-like"/>
    <property type="match status" value="1"/>
</dbReference>
<comment type="caution">
    <text evidence="10">The sequence shown here is derived from an EMBL/GenBank/DDBJ whole genome shotgun (WGS) entry which is preliminary data.</text>
</comment>
<dbReference type="InterPro" id="IPR036890">
    <property type="entry name" value="HATPase_C_sf"/>
</dbReference>
<evidence type="ECO:0000256" key="7">
    <source>
        <dbReference type="SAM" id="MobiDB-lite"/>
    </source>
</evidence>
<feature type="domain" description="Histidine kinase" evidence="8">
    <location>
        <begin position="575"/>
        <end position="853"/>
    </location>
</feature>
<dbReference type="PANTHER" id="PTHR43047">
    <property type="entry name" value="TWO-COMPONENT HISTIDINE PROTEIN KINASE"/>
    <property type="match status" value="1"/>
</dbReference>
<dbReference type="Pfam" id="PF01590">
    <property type="entry name" value="GAF"/>
    <property type="match status" value="1"/>
</dbReference>
<comment type="catalytic activity">
    <reaction evidence="1">
        <text>ATP + protein L-histidine = ADP + protein N-phospho-L-histidine.</text>
        <dbReference type="EC" id="2.7.13.3"/>
    </reaction>
</comment>
<dbReference type="EMBL" id="LFJN01000004">
    <property type="protein sequence ID" value="KPI44031.1"/>
    <property type="molecule type" value="Genomic_DNA"/>
</dbReference>
<dbReference type="PRINTS" id="PR00344">
    <property type="entry name" value="BCTRLSENSOR"/>
</dbReference>
<dbReference type="Gene3D" id="3.30.450.40">
    <property type="match status" value="1"/>
</dbReference>
<reference evidence="10 11" key="1">
    <citation type="submission" date="2015-06" db="EMBL/GenBank/DDBJ databases">
        <title>Draft genome of the ant-associated black yeast Phialophora attae CBS 131958.</title>
        <authorList>
            <person name="Moreno L.F."/>
            <person name="Stielow B.J."/>
            <person name="de Hoog S."/>
            <person name="Vicente V.A."/>
            <person name="Weiss V.A."/>
            <person name="de Vries M."/>
            <person name="Cruz L.M."/>
            <person name="Souza E.M."/>
        </authorList>
    </citation>
    <scope>NUCLEOTIDE SEQUENCE [LARGE SCALE GENOMIC DNA]</scope>
    <source>
        <strain evidence="10 11">CBS 131958</strain>
    </source>
</reference>
<dbReference type="SMART" id="SM00387">
    <property type="entry name" value="HATPase_c"/>
    <property type="match status" value="1"/>
</dbReference>
<dbReference type="InterPro" id="IPR036097">
    <property type="entry name" value="HisK_dim/P_sf"/>
</dbReference>
<evidence type="ECO:0000259" key="8">
    <source>
        <dbReference type="PROSITE" id="PS50109"/>
    </source>
</evidence>
<keyword evidence="11" id="KW-1185">Reference proteome</keyword>
<dbReference type="SMART" id="SM00388">
    <property type="entry name" value="HisKA"/>
    <property type="match status" value="1"/>
</dbReference>
<accession>A0A0N0NQL0</accession>
<evidence type="ECO:0000256" key="3">
    <source>
        <dbReference type="ARBA" id="ARBA00022553"/>
    </source>
</evidence>
<dbReference type="STRING" id="1664694.A0A0N0NQL0"/>
<dbReference type="EC" id="2.7.13.3" evidence="2"/>
<feature type="modified residue" description="4-aspartylphosphate" evidence="6">
    <location>
        <position position="1146"/>
    </location>
</feature>
<dbReference type="InterPro" id="IPR003018">
    <property type="entry name" value="GAF"/>
</dbReference>
<feature type="compositionally biased region" description="Low complexity" evidence="7">
    <location>
        <begin position="1041"/>
        <end position="1054"/>
    </location>
</feature>
<dbReference type="Pfam" id="PF02518">
    <property type="entry name" value="HATPase_c"/>
    <property type="match status" value="1"/>
</dbReference>
<feature type="region of interest" description="Disordered" evidence="7">
    <location>
        <begin position="1031"/>
        <end position="1081"/>
    </location>
</feature>
<evidence type="ECO:0000256" key="4">
    <source>
        <dbReference type="ARBA" id="ARBA00022679"/>
    </source>
</evidence>
<evidence type="ECO:0000259" key="9">
    <source>
        <dbReference type="PROSITE" id="PS50110"/>
    </source>
</evidence>
<dbReference type="InterPro" id="IPR005467">
    <property type="entry name" value="His_kinase_dom"/>
</dbReference>
<evidence type="ECO:0000256" key="2">
    <source>
        <dbReference type="ARBA" id="ARBA00012438"/>
    </source>
</evidence>
<dbReference type="SMART" id="SM00448">
    <property type="entry name" value="REC"/>
    <property type="match status" value="1"/>
</dbReference>
<dbReference type="Gene3D" id="3.30.565.10">
    <property type="entry name" value="Histidine kinase-like ATPase, C-terminal domain"/>
    <property type="match status" value="1"/>
</dbReference>
<name>A0A0N0NQL0_9EURO</name>
<dbReference type="SUPFAM" id="SSF47384">
    <property type="entry name" value="Homodimeric domain of signal transducing histidine kinase"/>
    <property type="match status" value="1"/>
</dbReference>
<dbReference type="VEuPathDB" id="FungiDB:AB675_6582"/>
<dbReference type="RefSeq" id="XP_018003994.1">
    <property type="nucleotide sequence ID" value="XM_018146883.1"/>
</dbReference>
<dbReference type="InterPro" id="IPR001789">
    <property type="entry name" value="Sig_transdc_resp-reg_receiver"/>
</dbReference>